<comment type="caution">
    <text evidence="1">The sequence shown here is derived from an EMBL/GenBank/DDBJ whole genome shotgun (WGS) entry which is preliminary data.</text>
</comment>
<organism evidence="1 2">
    <name type="scientific">Rhizophagus clarus</name>
    <dbReference type="NCBI Taxonomy" id="94130"/>
    <lineage>
        <taxon>Eukaryota</taxon>
        <taxon>Fungi</taxon>
        <taxon>Fungi incertae sedis</taxon>
        <taxon>Mucoromycota</taxon>
        <taxon>Glomeromycotina</taxon>
        <taxon>Glomeromycetes</taxon>
        <taxon>Glomerales</taxon>
        <taxon>Glomeraceae</taxon>
        <taxon>Rhizophagus</taxon>
    </lineage>
</organism>
<name>A0A8H3QKI9_9GLOM</name>
<proteinExistence type="predicted"/>
<dbReference type="AlphaFoldDB" id="A0A8H3QKI9"/>
<reference evidence="1" key="1">
    <citation type="submission" date="2019-10" db="EMBL/GenBank/DDBJ databases">
        <title>Conservation and host-specific expression of non-tandemly repeated heterogenous ribosome RNA gene in arbuscular mycorrhizal fungi.</title>
        <authorList>
            <person name="Maeda T."/>
            <person name="Kobayashi Y."/>
            <person name="Nakagawa T."/>
            <person name="Ezawa T."/>
            <person name="Yamaguchi K."/>
            <person name="Bino T."/>
            <person name="Nishimoto Y."/>
            <person name="Shigenobu S."/>
            <person name="Kawaguchi M."/>
        </authorList>
    </citation>
    <scope>NUCLEOTIDE SEQUENCE</scope>
    <source>
        <strain evidence="1">HR1</strain>
    </source>
</reference>
<accession>A0A8H3QKI9</accession>
<gene>
    <name evidence="1" type="ORF">RCL2_001152700</name>
</gene>
<protein>
    <submittedName>
        <fullName evidence="1">Uncharacterized protein</fullName>
    </submittedName>
</protein>
<dbReference type="Proteomes" id="UP000615446">
    <property type="component" value="Unassembled WGS sequence"/>
</dbReference>
<sequence>MYKSICFGVQTWYDNNNGLNKKFKINEFTYYHYVFCKKKPYTLLIAKRGTLYKQQVGIFGIRSTYLNSGRIFIMPVIRLRIIYSQKMKPFIDAFESANEKLLRQIVKSKTKMNY</sequence>
<evidence type="ECO:0000313" key="2">
    <source>
        <dbReference type="Proteomes" id="UP000615446"/>
    </source>
</evidence>
<evidence type="ECO:0000313" key="1">
    <source>
        <dbReference type="EMBL" id="GES84410.1"/>
    </source>
</evidence>
<dbReference type="EMBL" id="BLAL01000080">
    <property type="protein sequence ID" value="GES84410.1"/>
    <property type="molecule type" value="Genomic_DNA"/>
</dbReference>